<sequence length="102" mass="11835">MTIRTDYPHQSLRLWTSGEKPVLHVWLGYTPVDSDQRKNRTFILLSVRRPKIPGLLELAWPLLAKFTDRVLGEDREIVEMEQVAYDAQGGDWNQEVFPAIIT</sequence>
<reference evidence="1 2" key="1">
    <citation type="submission" date="2020-07" db="EMBL/GenBank/DDBJ databases">
        <title>Bradyrhizobium diversity isolated from nodules of indigenous legumes of Western Australia.</title>
        <authorList>
            <person name="Klepa M.S."/>
        </authorList>
    </citation>
    <scope>NUCLEOTIDE SEQUENCE [LARGE SCALE GENOMIC DNA]</scope>
    <source>
        <strain evidence="1 2">CNPSo 4019</strain>
    </source>
</reference>
<gene>
    <name evidence="1" type="ORF">H1B27_20120</name>
</gene>
<keyword evidence="2" id="KW-1185">Reference proteome</keyword>
<dbReference type="SUPFAM" id="SSF55961">
    <property type="entry name" value="Bet v1-like"/>
    <property type="match status" value="1"/>
</dbReference>
<protein>
    <recommendedName>
        <fullName evidence="3">GyrI-like small molecule binding domain-containing protein</fullName>
    </recommendedName>
</protein>
<organism evidence="1 2">
    <name type="scientific">Bradyrhizobium diversitatis</name>
    <dbReference type="NCBI Taxonomy" id="2755406"/>
    <lineage>
        <taxon>Bacteria</taxon>
        <taxon>Pseudomonadati</taxon>
        <taxon>Pseudomonadota</taxon>
        <taxon>Alphaproteobacteria</taxon>
        <taxon>Hyphomicrobiales</taxon>
        <taxon>Nitrobacteraceae</taxon>
        <taxon>Bradyrhizobium</taxon>
    </lineage>
</organism>
<comment type="caution">
    <text evidence="1">The sequence shown here is derived from an EMBL/GenBank/DDBJ whole genome shotgun (WGS) entry which is preliminary data.</text>
</comment>
<evidence type="ECO:0008006" key="3">
    <source>
        <dbReference type="Google" id="ProtNLM"/>
    </source>
</evidence>
<evidence type="ECO:0000313" key="2">
    <source>
        <dbReference type="Proteomes" id="UP001194539"/>
    </source>
</evidence>
<dbReference type="RefSeq" id="WP_197967253.1">
    <property type="nucleotide sequence ID" value="NZ_JACEGD010000017.1"/>
</dbReference>
<accession>A0ABS0P5J6</accession>
<name>A0ABS0P5J6_9BRAD</name>
<evidence type="ECO:0000313" key="1">
    <source>
        <dbReference type="EMBL" id="MBH5388573.1"/>
    </source>
</evidence>
<dbReference type="EMBL" id="JACEGD010000017">
    <property type="protein sequence ID" value="MBH5388573.1"/>
    <property type="molecule type" value="Genomic_DNA"/>
</dbReference>
<proteinExistence type="predicted"/>
<dbReference type="Proteomes" id="UP001194539">
    <property type="component" value="Unassembled WGS sequence"/>
</dbReference>